<gene>
    <name evidence="1" type="ORF">H3V42_15895</name>
</gene>
<dbReference type="Gene3D" id="3.30.1540.10">
    <property type="entry name" value="formyl-coa transferase, domain 3"/>
    <property type="match status" value="1"/>
</dbReference>
<keyword evidence="1" id="KW-0808">Transferase</keyword>
<dbReference type="SUPFAM" id="SSF89796">
    <property type="entry name" value="CoA-transferase family III (CaiB/BaiF)"/>
    <property type="match status" value="1"/>
</dbReference>
<dbReference type="EMBL" id="CP060122">
    <property type="protein sequence ID" value="QNG43466.1"/>
    <property type="molecule type" value="Genomic_DNA"/>
</dbReference>
<proteinExistence type="predicted"/>
<reference evidence="1 2" key="1">
    <citation type="submission" date="2020-07" db="EMBL/GenBank/DDBJ databases">
        <title>Whole genome sequence of Sphingobium yanoikuyae A3.</title>
        <authorList>
            <person name="Han S.-S."/>
        </authorList>
    </citation>
    <scope>NUCLEOTIDE SEQUENCE [LARGE SCALE GENOMIC DNA]</scope>
    <source>
        <strain evidence="1 2">A3</strain>
    </source>
</reference>
<evidence type="ECO:0000313" key="1">
    <source>
        <dbReference type="EMBL" id="QNG43466.1"/>
    </source>
</evidence>
<dbReference type="Pfam" id="PF02515">
    <property type="entry name" value="CoA_transf_3"/>
    <property type="match status" value="1"/>
</dbReference>
<protein>
    <submittedName>
        <fullName evidence="1">CoA transferase</fullName>
    </submittedName>
</protein>
<dbReference type="PANTHER" id="PTHR48228">
    <property type="entry name" value="SUCCINYL-COA--D-CITRAMALATE COA-TRANSFERASE"/>
    <property type="match status" value="1"/>
</dbReference>
<dbReference type="InterPro" id="IPR023606">
    <property type="entry name" value="CoA-Trfase_III_dom_1_sf"/>
</dbReference>
<dbReference type="Gene3D" id="3.40.50.10540">
    <property type="entry name" value="Crotonobetainyl-coa:carnitine coa-transferase, domain 1"/>
    <property type="match status" value="1"/>
</dbReference>
<accession>A0A9X7YAB1</accession>
<dbReference type="InterPro" id="IPR050509">
    <property type="entry name" value="CoA-transferase_III"/>
</dbReference>
<sequence length="391" mass="41573">MSGAVRPLSGIRVLDLSRLAPGPYCTMMLADLGAEVIVVGGGRAGLPVSSFARGKRFVTLDLKSDEGRQALHRLAETADVVVEGFRPGVADRIGAGYAELSALNPRLIYCSITGYGQDGPMAQVAGHDLNYLAMTGVLGSIGPADAPPVVPLNLIADFAGGSMVGVIGILSALFEREKSGKGQHIDAAMIDGCLSLMAMYSPHWNNKPLSERGAGFLNGGAPYYRCYRCGDGGYVSVGALEPQFFALLWDRLGQGPLPDQMDQEQWPSIEQVFEQAFAARPRDEWAALFAATDACVYPVLTPDEAWRNEHIRSRHPDAGPDAAPPVPRFSRTPLAIPGTHTGDCSDEVLAGVGLSAEFIERASPLSGRLKDGEGAMGWPPPLRRAAHDPII</sequence>
<dbReference type="GO" id="GO:0016740">
    <property type="term" value="F:transferase activity"/>
    <property type="evidence" value="ECO:0007669"/>
    <property type="project" value="UniProtKB-KW"/>
</dbReference>
<dbReference type="Proteomes" id="UP000515377">
    <property type="component" value="Chromosome"/>
</dbReference>
<dbReference type="InterPro" id="IPR003673">
    <property type="entry name" value="CoA-Trfase_fam_III"/>
</dbReference>
<evidence type="ECO:0000313" key="2">
    <source>
        <dbReference type="Proteomes" id="UP000515377"/>
    </source>
</evidence>
<dbReference type="InterPro" id="IPR044855">
    <property type="entry name" value="CoA-Trfase_III_dom3_sf"/>
</dbReference>
<dbReference type="PANTHER" id="PTHR48228:SF5">
    <property type="entry name" value="ALPHA-METHYLACYL-COA RACEMASE"/>
    <property type="match status" value="1"/>
</dbReference>
<organism evidence="1 2">
    <name type="scientific">Sphingobium yanoikuyae</name>
    <name type="common">Sphingomonas yanoikuyae</name>
    <dbReference type="NCBI Taxonomy" id="13690"/>
    <lineage>
        <taxon>Bacteria</taxon>
        <taxon>Pseudomonadati</taxon>
        <taxon>Pseudomonadota</taxon>
        <taxon>Alphaproteobacteria</taxon>
        <taxon>Sphingomonadales</taxon>
        <taxon>Sphingomonadaceae</taxon>
        <taxon>Sphingobium</taxon>
    </lineage>
</organism>
<name>A0A9X7YAB1_SPHYA</name>
<dbReference type="AlphaFoldDB" id="A0A9X7YAB1"/>